<proteinExistence type="predicted"/>
<sequence>MQLRTLGSRTWDLVTGSRHAPEVACSLWVADLLLSGLIVMKVPYTEIDWKAYMEQVELYLNGERDYAKIRGGTGPLVYPAGHVYIFSILYKITNNGEDIFRAQIIFAGLYMLTLALVFKLYVKAKAPLYAFPLVILSKRLHSIYMLRLFNDTFAILIAYLSVFAWQNHYWLIGSIICSFAISVKMNVLLLLPAAGVILLQALGPRAFRAALLMLQVQIIVAYPFTSKFFVSYVTRAFDFHRVFLYKWTVNWRFVEESVFLTPEFAQTLLIVHGLLLVFFIFTRWIKPSNMNIINIIQTIVFPSPRPPAVHKAILAKMTPEYVLKTLFTCNLIGVLCARSLHYQFYSWFAWSLPYLLSVTGWNPLLQFVIWAAEEWAWNVFPSTKLSSFVVVLTNGLLITGVWFGTKKDAEYTKSGSRTLPEMSSISVTELPPIIPAATSPSSAATIRPATRSQRRRKNVGR</sequence>
<dbReference type="EMBL" id="MU970091">
    <property type="protein sequence ID" value="KAK9321755.1"/>
    <property type="molecule type" value="Genomic_DNA"/>
</dbReference>
<evidence type="ECO:0000313" key="2">
    <source>
        <dbReference type="Proteomes" id="UP001489719"/>
    </source>
</evidence>
<protein>
    <submittedName>
        <fullName evidence="1">ALG3 protein-domain-containing protein</fullName>
    </submittedName>
</protein>
<reference evidence="2" key="1">
    <citation type="journal article" date="2024" name="Front. Bioeng. Biotechnol.">
        <title>Genome-scale model development and genomic sequencing of the oleaginous clade Lipomyces.</title>
        <authorList>
            <person name="Czajka J.J."/>
            <person name="Han Y."/>
            <person name="Kim J."/>
            <person name="Mondo S.J."/>
            <person name="Hofstad B.A."/>
            <person name="Robles A."/>
            <person name="Haridas S."/>
            <person name="Riley R."/>
            <person name="LaButti K."/>
            <person name="Pangilinan J."/>
            <person name="Andreopoulos W."/>
            <person name="Lipzen A."/>
            <person name="Yan J."/>
            <person name="Wang M."/>
            <person name="Ng V."/>
            <person name="Grigoriev I.V."/>
            <person name="Spatafora J.W."/>
            <person name="Magnuson J.K."/>
            <person name="Baker S.E."/>
            <person name="Pomraning K.R."/>
        </authorList>
    </citation>
    <scope>NUCLEOTIDE SEQUENCE [LARGE SCALE GENOMIC DNA]</scope>
    <source>
        <strain evidence="2">CBS 10300</strain>
    </source>
</reference>
<gene>
    <name evidence="1" type="ORF">V1517DRAFT_325558</name>
</gene>
<comment type="caution">
    <text evidence="1">The sequence shown here is derived from an EMBL/GenBank/DDBJ whole genome shotgun (WGS) entry which is preliminary data.</text>
</comment>
<dbReference type="Proteomes" id="UP001489719">
    <property type="component" value="Unassembled WGS sequence"/>
</dbReference>
<evidence type="ECO:0000313" key="1">
    <source>
        <dbReference type="EMBL" id="KAK9321755.1"/>
    </source>
</evidence>
<accession>A0ACC3TKM3</accession>
<organism evidence="1 2">
    <name type="scientific">Lipomyces orientalis</name>
    <dbReference type="NCBI Taxonomy" id="1233043"/>
    <lineage>
        <taxon>Eukaryota</taxon>
        <taxon>Fungi</taxon>
        <taxon>Dikarya</taxon>
        <taxon>Ascomycota</taxon>
        <taxon>Saccharomycotina</taxon>
        <taxon>Lipomycetes</taxon>
        <taxon>Lipomycetales</taxon>
        <taxon>Lipomycetaceae</taxon>
        <taxon>Lipomyces</taxon>
    </lineage>
</organism>
<name>A0ACC3TKM3_9ASCO</name>
<keyword evidence="2" id="KW-1185">Reference proteome</keyword>